<dbReference type="Proteomes" id="UP000287101">
    <property type="component" value="Unassembled WGS sequence"/>
</dbReference>
<dbReference type="OrthoDB" id="9803907at2"/>
<name>A0A430A829_9ENTE</name>
<comment type="cofactor">
    <cofactor evidence="1">
        <name>Mn(2+)</name>
        <dbReference type="ChEBI" id="CHEBI:29035"/>
    </cofactor>
</comment>
<dbReference type="GO" id="GO:0016874">
    <property type="term" value="F:ligase activity"/>
    <property type="evidence" value="ECO:0007669"/>
    <property type="project" value="UniProtKB-KW"/>
</dbReference>
<gene>
    <name evidence="9" type="ORF">CBF31_05995</name>
</gene>
<evidence type="ECO:0000256" key="1">
    <source>
        <dbReference type="ARBA" id="ARBA00001936"/>
    </source>
</evidence>
<evidence type="ECO:0000259" key="8">
    <source>
        <dbReference type="PROSITE" id="PS50975"/>
    </source>
</evidence>
<dbReference type="InterPro" id="IPR013815">
    <property type="entry name" value="ATP_grasp_subdomain_1"/>
</dbReference>
<feature type="domain" description="ATP-grasp" evidence="8">
    <location>
        <begin position="111"/>
        <end position="300"/>
    </location>
</feature>
<dbReference type="GO" id="GO:0046872">
    <property type="term" value="F:metal ion binding"/>
    <property type="evidence" value="ECO:0007669"/>
    <property type="project" value="InterPro"/>
</dbReference>
<dbReference type="AlphaFoldDB" id="A0A430A829"/>
<comment type="caution">
    <text evidence="9">The sequence shown here is derived from an EMBL/GenBank/DDBJ whole genome shotgun (WGS) entry which is preliminary data.</text>
</comment>
<keyword evidence="4 7" id="KW-0547">Nucleotide-binding</keyword>
<evidence type="ECO:0000256" key="5">
    <source>
        <dbReference type="ARBA" id="ARBA00022840"/>
    </source>
</evidence>
<dbReference type="Pfam" id="PF13535">
    <property type="entry name" value="ATP-grasp_4"/>
    <property type="match status" value="1"/>
</dbReference>
<dbReference type="Gene3D" id="3.30.470.20">
    <property type="entry name" value="ATP-grasp fold, B domain"/>
    <property type="match status" value="1"/>
</dbReference>
<dbReference type="PROSITE" id="PS50975">
    <property type="entry name" value="ATP_GRASP"/>
    <property type="match status" value="1"/>
</dbReference>
<dbReference type="InterPro" id="IPR016185">
    <property type="entry name" value="PreATP-grasp_dom_sf"/>
</dbReference>
<evidence type="ECO:0000256" key="4">
    <source>
        <dbReference type="ARBA" id="ARBA00022741"/>
    </source>
</evidence>
<protein>
    <submittedName>
        <fullName evidence="9">Carbamoyl-phosphate synthase small subunit</fullName>
    </submittedName>
</protein>
<keyword evidence="6" id="KW-0464">Manganese</keyword>
<dbReference type="SUPFAM" id="SSF56059">
    <property type="entry name" value="Glutathione synthetase ATP-binding domain-like"/>
    <property type="match status" value="1"/>
</dbReference>
<dbReference type="EMBL" id="NGJY01000002">
    <property type="protein sequence ID" value="RSU03265.1"/>
    <property type="molecule type" value="Genomic_DNA"/>
</dbReference>
<dbReference type="GO" id="GO:0005524">
    <property type="term" value="F:ATP binding"/>
    <property type="evidence" value="ECO:0007669"/>
    <property type="project" value="UniProtKB-UniRule"/>
</dbReference>
<reference evidence="9 10" key="1">
    <citation type="submission" date="2017-05" db="EMBL/GenBank/DDBJ databases">
        <title>Vagococcus spp. assemblies.</title>
        <authorList>
            <person name="Gulvik C.A."/>
        </authorList>
    </citation>
    <scope>NUCLEOTIDE SEQUENCE [LARGE SCALE GENOMIC DNA]</scope>
    <source>
        <strain evidence="9 10">CCUG 41755</strain>
    </source>
</reference>
<organism evidence="9 10">
    <name type="scientific">Vagococcus fessus</name>
    <dbReference type="NCBI Taxonomy" id="120370"/>
    <lineage>
        <taxon>Bacteria</taxon>
        <taxon>Bacillati</taxon>
        <taxon>Bacillota</taxon>
        <taxon>Bacilli</taxon>
        <taxon>Lactobacillales</taxon>
        <taxon>Enterococcaceae</taxon>
        <taxon>Vagococcus</taxon>
    </lineage>
</organism>
<dbReference type="Gene3D" id="3.30.1490.20">
    <property type="entry name" value="ATP-grasp fold, A domain"/>
    <property type="match status" value="1"/>
</dbReference>
<evidence type="ECO:0000313" key="10">
    <source>
        <dbReference type="Proteomes" id="UP000287101"/>
    </source>
</evidence>
<dbReference type="InterPro" id="IPR011761">
    <property type="entry name" value="ATP-grasp"/>
</dbReference>
<keyword evidence="3" id="KW-0436">Ligase</keyword>
<evidence type="ECO:0000256" key="7">
    <source>
        <dbReference type="PROSITE-ProRule" id="PRU00409"/>
    </source>
</evidence>
<dbReference type="SUPFAM" id="SSF52440">
    <property type="entry name" value="PreATP-grasp domain"/>
    <property type="match status" value="1"/>
</dbReference>
<dbReference type="PANTHER" id="PTHR43585:SF2">
    <property type="entry name" value="ATP-GRASP ENZYME FSQD"/>
    <property type="match status" value="1"/>
</dbReference>
<evidence type="ECO:0000256" key="6">
    <source>
        <dbReference type="ARBA" id="ARBA00023211"/>
    </source>
</evidence>
<dbReference type="Gene3D" id="3.40.50.20">
    <property type="match status" value="1"/>
</dbReference>
<keyword evidence="10" id="KW-1185">Reference proteome</keyword>
<keyword evidence="5 7" id="KW-0067">ATP-binding</keyword>
<evidence type="ECO:0000256" key="3">
    <source>
        <dbReference type="ARBA" id="ARBA00022598"/>
    </source>
</evidence>
<sequence>MTAKKSILILGVASVQRDALVELKKMGYETHACAMAPDGPGVEVADYFVEINILHRQEIIEYIKKHNIDIVYSVGSDMAMPIACSISEELNMPHFVSEKTARICNNKDLMRQTLGTGFEGNLNFQIIENSDEKLELDFPFIMKPTDSQGQRGVLLIHSEEEFLKNYEDVKSYSRSGLVILEQYITGPELSVNGYIVDGKIKFLEESDRETWPDYTGLIHRHVIPSKELPSSQREKLHEIIEKTCNKLEILNGPFYVQMKLEGTMPYIIEITPRLDGCHMWNLLNNYCETNLLTTTFNHLLENNTESLSSYSPKDETYYLEFICQVPKTKADYSNFKTELKDSLDSFLYYEQDQIIRPVNGKFDKIGYFINKK</sequence>
<evidence type="ECO:0000313" key="9">
    <source>
        <dbReference type="EMBL" id="RSU03265.1"/>
    </source>
</evidence>
<proteinExistence type="predicted"/>
<evidence type="ECO:0000256" key="2">
    <source>
        <dbReference type="ARBA" id="ARBA00001946"/>
    </source>
</evidence>
<accession>A0A430A829</accession>
<dbReference type="InterPro" id="IPR052032">
    <property type="entry name" value="ATP-dep_AA_Ligase"/>
</dbReference>
<comment type="cofactor">
    <cofactor evidence="2">
        <name>Mg(2+)</name>
        <dbReference type="ChEBI" id="CHEBI:18420"/>
    </cofactor>
</comment>
<dbReference type="PANTHER" id="PTHR43585">
    <property type="entry name" value="FUMIPYRROLE BIOSYNTHESIS PROTEIN C"/>
    <property type="match status" value="1"/>
</dbReference>